<keyword evidence="4 5" id="KW-0472">Membrane</keyword>
<dbReference type="STRING" id="291169.A9E74_02741"/>
<dbReference type="PATRIC" id="fig|291169.3.peg.2776"/>
<dbReference type="Gene3D" id="1.20.120.550">
    <property type="entry name" value="Membrane associated eicosanoid/glutathione metabolism-like domain"/>
    <property type="match status" value="1"/>
</dbReference>
<feature type="transmembrane region" description="Helical" evidence="5">
    <location>
        <begin position="6"/>
        <end position="25"/>
    </location>
</feature>
<dbReference type="Pfam" id="PF01124">
    <property type="entry name" value="MAPEG"/>
    <property type="match status" value="1"/>
</dbReference>
<dbReference type="GO" id="GO:0016020">
    <property type="term" value="C:membrane"/>
    <property type="evidence" value="ECO:0007669"/>
    <property type="project" value="UniProtKB-SubCell"/>
</dbReference>
<dbReference type="AlphaFoldDB" id="A0A1E3GN49"/>
<comment type="caution">
    <text evidence="6">The sequence shown here is derived from an EMBL/GenBank/DDBJ whole genome shotgun (WGS) entry which is preliminary data.</text>
</comment>
<evidence type="ECO:0000256" key="3">
    <source>
        <dbReference type="ARBA" id="ARBA00022989"/>
    </source>
</evidence>
<gene>
    <name evidence="6" type="primary">yecN</name>
    <name evidence="6" type="ORF">A9E74_02741</name>
</gene>
<reference evidence="6 7" key="1">
    <citation type="submission" date="2016-07" db="EMBL/GenBank/DDBJ databases">
        <title>Draft Genome Sequence of Methylophaga muralis Bur 1.</title>
        <authorList>
            <person name="Vasilenko O.V."/>
            <person name="Doronina N.V."/>
            <person name="Shmareva M.N."/>
            <person name="Tarlachkov S.V."/>
            <person name="Mustakhimov I."/>
            <person name="Trotsenko Y.A."/>
        </authorList>
    </citation>
    <scope>NUCLEOTIDE SEQUENCE [LARGE SCALE GENOMIC DNA]</scope>
    <source>
        <strain evidence="6 7">Bur 1</strain>
    </source>
</reference>
<keyword evidence="3 5" id="KW-1133">Transmembrane helix</keyword>
<dbReference type="InterPro" id="IPR023352">
    <property type="entry name" value="MAPEG-like_dom_sf"/>
</dbReference>
<evidence type="ECO:0000313" key="7">
    <source>
        <dbReference type="Proteomes" id="UP000094379"/>
    </source>
</evidence>
<protein>
    <submittedName>
        <fullName evidence="6">Inner membrane protein YecN</fullName>
    </submittedName>
</protein>
<dbReference type="SUPFAM" id="SSF161084">
    <property type="entry name" value="MAPEG domain-like"/>
    <property type="match status" value="1"/>
</dbReference>
<dbReference type="PANTHER" id="PTHR35814:SF1">
    <property type="entry name" value="GLUTATHIONE S-TRANSFERASE-RELATED"/>
    <property type="match status" value="1"/>
</dbReference>
<feature type="transmembrane region" description="Helical" evidence="5">
    <location>
        <begin position="108"/>
        <end position="127"/>
    </location>
</feature>
<evidence type="ECO:0000256" key="5">
    <source>
        <dbReference type="SAM" id="Phobius"/>
    </source>
</evidence>
<dbReference type="InterPro" id="IPR001129">
    <property type="entry name" value="Membr-assoc_MAPEG"/>
</dbReference>
<accession>A0A1E3GN49</accession>
<evidence type="ECO:0000256" key="4">
    <source>
        <dbReference type="ARBA" id="ARBA00023136"/>
    </source>
</evidence>
<dbReference type="PANTHER" id="PTHR35814">
    <property type="match status" value="1"/>
</dbReference>
<keyword evidence="7" id="KW-1185">Reference proteome</keyword>
<proteinExistence type="predicted"/>
<comment type="subcellular location">
    <subcellularLocation>
        <location evidence="1">Membrane</location>
    </subcellularLocation>
</comment>
<sequence>MITGIYAALAALLIVALALNVISLRRHHKVALGDGGHQDLLAAIRAHANAVEYLPIGLLLLLLLELSQGPAWLIHLLGSLFIIGRLIHANGVSKAIIPRRIIGMQITIWLLIMMAILNLLAFAGIQLPG</sequence>
<name>A0A1E3GN49_9GAMM</name>
<keyword evidence="2 5" id="KW-0812">Transmembrane</keyword>
<organism evidence="6 7">
    <name type="scientific">Methylophaga muralis</name>
    <dbReference type="NCBI Taxonomy" id="291169"/>
    <lineage>
        <taxon>Bacteria</taxon>
        <taxon>Pseudomonadati</taxon>
        <taxon>Pseudomonadota</taxon>
        <taxon>Gammaproteobacteria</taxon>
        <taxon>Thiotrichales</taxon>
        <taxon>Piscirickettsiaceae</taxon>
        <taxon>Methylophaga</taxon>
    </lineage>
</organism>
<evidence type="ECO:0000313" key="6">
    <source>
        <dbReference type="EMBL" id="ODN65469.1"/>
    </source>
</evidence>
<dbReference type="RefSeq" id="WP_069297087.1">
    <property type="nucleotide sequence ID" value="NZ_MCRI01000064.1"/>
</dbReference>
<feature type="transmembrane region" description="Helical" evidence="5">
    <location>
        <begin position="70"/>
        <end position="87"/>
    </location>
</feature>
<dbReference type="EMBL" id="MCRI01000064">
    <property type="protein sequence ID" value="ODN65469.1"/>
    <property type="molecule type" value="Genomic_DNA"/>
</dbReference>
<evidence type="ECO:0000256" key="2">
    <source>
        <dbReference type="ARBA" id="ARBA00022692"/>
    </source>
</evidence>
<evidence type="ECO:0000256" key="1">
    <source>
        <dbReference type="ARBA" id="ARBA00004370"/>
    </source>
</evidence>
<dbReference type="Proteomes" id="UP000094379">
    <property type="component" value="Unassembled WGS sequence"/>
</dbReference>